<evidence type="ECO:0000256" key="1">
    <source>
        <dbReference type="SAM" id="Phobius"/>
    </source>
</evidence>
<evidence type="ECO:0008006" key="5">
    <source>
        <dbReference type="Google" id="ProtNLM"/>
    </source>
</evidence>
<keyword evidence="2" id="KW-0732">Signal</keyword>
<dbReference type="RefSeq" id="WP_344252713.1">
    <property type="nucleotide sequence ID" value="NZ_BAAARE010000002.1"/>
</dbReference>
<keyword evidence="1" id="KW-0472">Membrane</keyword>
<organism evidence="3 4">
    <name type="scientific">Terrabacter carboxydivorans</name>
    <dbReference type="NCBI Taxonomy" id="619730"/>
    <lineage>
        <taxon>Bacteria</taxon>
        <taxon>Bacillati</taxon>
        <taxon>Actinomycetota</taxon>
        <taxon>Actinomycetes</taxon>
        <taxon>Micrococcales</taxon>
        <taxon>Intrasporangiaceae</taxon>
        <taxon>Terrabacter</taxon>
    </lineage>
</organism>
<dbReference type="EMBL" id="BAAARE010000002">
    <property type="protein sequence ID" value="GAA2471040.1"/>
    <property type="molecule type" value="Genomic_DNA"/>
</dbReference>
<feature type="chain" id="PRO_5046413074" description="CHRD domain-containing protein" evidence="2">
    <location>
        <begin position="30"/>
        <end position="260"/>
    </location>
</feature>
<accession>A0ABN3KVU2</accession>
<keyword evidence="1" id="KW-1133">Transmembrane helix</keyword>
<feature type="signal peptide" evidence="2">
    <location>
        <begin position="1"/>
        <end position="29"/>
    </location>
</feature>
<keyword evidence="1" id="KW-0812">Transmembrane</keyword>
<sequence>MRTTTTTRIAGASLAAAAALALSVGPAFAADGSVSANLKPVAGNGVMGSGTAMVDVKGNTITVTMAATGLLPNSPHAAHIHFGAAARHECPILSDDKNGDGHINTTEGGPAYGDIVVSLTKTGDTSPKSGLAIDRFSTAPGGKIAYQRGSIKVSSDVAQAISAGESVVVIHGVDYNKDGKYDGNTKSDLMPSLPTEATDPALCGALRVAPAGGMHTGGGLPTDTLKSGGQNEALMLVGGVALLAAAGTGSFAARRARARA</sequence>
<comment type="caution">
    <text evidence="3">The sequence shown here is derived from an EMBL/GenBank/DDBJ whole genome shotgun (WGS) entry which is preliminary data.</text>
</comment>
<feature type="transmembrane region" description="Helical" evidence="1">
    <location>
        <begin position="233"/>
        <end position="253"/>
    </location>
</feature>
<proteinExistence type="predicted"/>
<name>A0ABN3KVU2_9MICO</name>
<keyword evidence="4" id="KW-1185">Reference proteome</keyword>
<gene>
    <name evidence="3" type="ORF">GCM10009858_05450</name>
</gene>
<dbReference type="Proteomes" id="UP001500730">
    <property type="component" value="Unassembled WGS sequence"/>
</dbReference>
<reference evidence="3 4" key="1">
    <citation type="journal article" date="2019" name="Int. J. Syst. Evol. Microbiol.">
        <title>The Global Catalogue of Microorganisms (GCM) 10K type strain sequencing project: providing services to taxonomists for standard genome sequencing and annotation.</title>
        <authorList>
            <consortium name="The Broad Institute Genomics Platform"/>
            <consortium name="The Broad Institute Genome Sequencing Center for Infectious Disease"/>
            <person name="Wu L."/>
            <person name="Ma J."/>
        </authorList>
    </citation>
    <scope>NUCLEOTIDE SEQUENCE [LARGE SCALE GENOMIC DNA]</scope>
    <source>
        <strain evidence="3 4">JCM 16259</strain>
    </source>
</reference>
<evidence type="ECO:0000313" key="3">
    <source>
        <dbReference type="EMBL" id="GAA2471040.1"/>
    </source>
</evidence>
<evidence type="ECO:0000256" key="2">
    <source>
        <dbReference type="SAM" id="SignalP"/>
    </source>
</evidence>
<evidence type="ECO:0000313" key="4">
    <source>
        <dbReference type="Proteomes" id="UP001500730"/>
    </source>
</evidence>
<protein>
    <recommendedName>
        <fullName evidence="5">CHRD domain-containing protein</fullName>
    </recommendedName>
</protein>